<name>I3TEA8_THEC1</name>
<protein>
    <recommendedName>
        <fullName evidence="3">DUF2797 domain-containing protein</fullName>
    </recommendedName>
</protein>
<dbReference type="Proteomes" id="UP000005270">
    <property type="component" value="Chromosome"/>
</dbReference>
<evidence type="ECO:0000313" key="2">
    <source>
        <dbReference type="Proteomes" id="UP000005270"/>
    </source>
</evidence>
<evidence type="ECO:0008006" key="3">
    <source>
        <dbReference type="Google" id="ProtNLM"/>
    </source>
</evidence>
<sequence length="315" mass="35088">MVEDLIPRLVYFEPKLDSTSEVKVLSLQSFVSGGGPGGRVLLDRYRTGFKGLLLQPVGVDSVLLVGPGTKVRIKEPSQRFCLWHTGDIAEKDNPLSRKYCVETVVTPQGFCPKHRNTLRAIYTLCFTLGGSGSLEYCRQLDKALAGEGRYSVYATVLHGKVKVGSTRSWRYVERLSEQPHSVSTVLAETTSSYEARSLELRLGRISGLTEHLKFEFRKILEEDLARDVNVLVNKLRKLSQHGFALEVGKLVKVDADDPTILRAVSERRVSELSDKTLELVSYYSGYLIFHDPADSAYVAVRANQLLHGDSIVVLS</sequence>
<dbReference type="RefSeq" id="WP_014737346.1">
    <property type="nucleotide sequence ID" value="NC_017954.1"/>
</dbReference>
<dbReference type="STRING" id="1184251.TCELL_0672"/>
<dbReference type="GeneID" id="13012985"/>
<dbReference type="HOGENOM" id="CLU_893170_0_0_2"/>
<gene>
    <name evidence="1" type="ordered locus">TCELL_0672</name>
</gene>
<dbReference type="OrthoDB" id="45375at2157"/>
<dbReference type="EMBL" id="CP003531">
    <property type="protein sequence ID" value="AFK51096.1"/>
    <property type="molecule type" value="Genomic_DNA"/>
</dbReference>
<dbReference type="AlphaFoldDB" id="I3TEA8"/>
<accession>I3TEA8</accession>
<keyword evidence="2" id="KW-1185">Reference proteome</keyword>
<reference evidence="1 2" key="1">
    <citation type="journal article" date="2012" name="J. Bacteriol.">
        <title>Complete genome sequence of the hyperthermophilic cellulolytic Crenarchaeon 'Thermogladius cellulolyticus' 1633.</title>
        <authorList>
            <person name="Mardanov A.V."/>
            <person name="Kochetkova T.V."/>
            <person name="Beletsky A.V."/>
            <person name="Bonch-Osmolovskaya E.A."/>
            <person name="Ravin N.V."/>
            <person name="Skryabin K.G."/>
        </authorList>
    </citation>
    <scope>NUCLEOTIDE SEQUENCE [LARGE SCALE GENOMIC DNA]</scope>
    <source>
        <strain evidence="2">DSM 22663 / VKM B-2946 / 1633</strain>
    </source>
</reference>
<dbReference type="InParanoid" id="I3TEA8"/>
<proteinExistence type="predicted"/>
<organism evidence="1 2">
    <name type="scientific">Thermogladius calderae (strain DSM 22663 / VKM B-2946 / 1633)</name>
    <dbReference type="NCBI Taxonomy" id="1184251"/>
    <lineage>
        <taxon>Archaea</taxon>
        <taxon>Thermoproteota</taxon>
        <taxon>Thermoprotei</taxon>
        <taxon>Desulfurococcales</taxon>
        <taxon>Desulfurococcaceae</taxon>
        <taxon>Thermogladius</taxon>
    </lineage>
</organism>
<dbReference type="KEGG" id="thg:TCELL_0672"/>
<evidence type="ECO:0000313" key="1">
    <source>
        <dbReference type="EMBL" id="AFK51096.1"/>
    </source>
</evidence>
<dbReference type="eggNOG" id="arCOG04464">
    <property type="taxonomic scope" value="Archaea"/>
</dbReference>